<dbReference type="KEGG" id="scl:sce5535"/>
<dbReference type="RefSeq" id="WP_012238166.1">
    <property type="nucleotide sequence ID" value="NC_010162.1"/>
</dbReference>
<evidence type="ECO:0000256" key="1">
    <source>
        <dbReference type="SAM" id="Phobius"/>
    </source>
</evidence>
<keyword evidence="1" id="KW-0472">Membrane</keyword>
<dbReference type="BioCyc" id="SCEL448385:SCE_RS28395-MONOMER"/>
<dbReference type="EMBL" id="AM746676">
    <property type="protein sequence ID" value="CAN95698.1"/>
    <property type="molecule type" value="Genomic_DNA"/>
</dbReference>
<feature type="transmembrane region" description="Helical" evidence="1">
    <location>
        <begin position="418"/>
        <end position="442"/>
    </location>
</feature>
<proteinExistence type="predicted"/>
<feature type="transmembrane region" description="Helical" evidence="1">
    <location>
        <begin position="47"/>
        <end position="67"/>
    </location>
</feature>
<feature type="transmembrane region" description="Helical" evidence="1">
    <location>
        <begin position="123"/>
        <end position="142"/>
    </location>
</feature>
<dbReference type="HOGENOM" id="CLU_618056_0_0_7"/>
<reference evidence="2 3" key="1">
    <citation type="journal article" date="2007" name="Nat. Biotechnol.">
        <title>Complete genome sequence of the myxobacterium Sorangium cellulosum.</title>
        <authorList>
            <person name="Schneiker S."/>
            <person name="Perlova O."/>
            <person name="Kaiser O."/>
            <person name="Gerth K."/>
            <person name="Alici A."/>
            <person name="Altmeyer M.O."/>
            <person name="Bartels D."/>
            <person name="Bekel T."/>
            <person name="Beyer S."/>
            <person name="Bode E."/>
            <person name="Bode H.B."/>
            <person name="Bolten C.J."/>
            <person name="Choudhuri J.V."/>
            <person name="Doss S."/>
            <person name="Elnakady Y.A."/>
            <person name="Frank B."/>
            <person name="Gaigalat L."/>
            <person name="Goesmann A."/>
            <person name="Groeger C."/>
            <person name="Gross F."/>
            <person name="Jelsbak L."/>
            <person name="Jelsbak L."/>
            <person name="Kalinowski J."/>
            <person name="Kegler C."/>
            <person name="Knauber T."/>
            <person name="Konietzny S."/>
            <person name="Kopp M."/>
            <person name="Krause L."/>
            <person name="Krug D."/>
            <person name="Linke B."/>
            <person name="Mahmud T."/>
            <person name="Martinez-Arias R."/>
            <person name="McHardy A.C."/>
            <person name="Merai M."/>
            <person name="Meyer F."/>
            <person name="Mormann S."/>
            <person name="Munoz-Dorado J."/>
            <person name="Perez J."/>
            <person name="Pradella S."/>
            <person name="Rachid S."/>
            <person name="Raddatz G."/>
            <person name="Rosenau F."/>
            <person name="Rueckert C."/>
            <person name="Sasse F."/>
            <person name="Scharfe M."/>
            <person name="Schuster S.C."/>
            <person name="Suen G."/>
            <person name="Treuner-Lange A."/>
            <person name="Velicer G.J."/>
            <person name="Vorholter F.-J."/>
            <person name="Weissman K.J."/>
            <person name="Welch R.D."/>
            <person name="Wenzel S.C."/>
            <person name="Whitworth D.E."/>
            <person name="Wilhelm S."/>
            <person name="Wittmann C."/>
            <person name="Bloecker H."/>
            <person name="Puehler A."/>
            <person name="Mueller R."/>
        </authorList>
    </citation>
    <scope>NUCLEOTIDE SEQUENCE [LARGE SCALE GENOMIC DNA]</scope>
    <source>
        <strain evidence="3">So ce56</strain>
    </source>
</reference>
<accession>A9G2X6</accession>
<keyword evidence="3" id="KW-1185">Reference proteome</keyword>
<keyword evidence="1" id="KW-0812">Transmembrane</keyword>
<dbReference type="Proteomes" id="UP000002139">
    <property type="component" value="Chromosome"/>
</dbReference>
<feature type="transmembrane region" description="Helical" evidence="1">
    <location>
        <begin position="154"/>
        <end position="175"/>
    </location>
</feature>
<keyword evidence="1" id="KW-1133">Transmembrane helix</keyword>
<feature type="transmembrane region" description="Helical" evidence="1">
    <location>
        <begin position="20"/>
        <end position="41"/>
    </location>
</feature>
<name>A9G2X6_SORC5</name>
<protein>
    <submittedName>
        <fullName evidence="2">Membrane protein</fullName>
    </submittedName>
</protein>
<feature type="transmembrane region" description="Helical" evidence="1">
    <location>
        <begin position="79"/>
        <end position="103"/>
    </location>
</feature>
<dbReference type="AlphaFoldDB" id="A9G2X6"/>
<evidence type="ECO:0000313" key="2">
    <source>
        <dbReference type="EMBL" id="CAN95698.1"/>
    </source>
</evidence>
<sequence>MDDLFRSPAPHPGATPPHEAAVFGFRTALVVIAALTAAVAVRHAWLPGLPIVASAALVATVALPWLLRAGRRRFGPTGEIVASGALIAQGPVLLALALYGLGYPPVLVRWAAQGDPAGVPARVVVQAALALGVAGGLGAVAASRLRVAPAVSRAASRGAAAALAAATLLVGAGAARSALVPDIEAYIRALPVLGAIGPAPESFPAMKHVASSWHDAILLKSERGDATARVKVQCIVDTCDLWLMGASGTQLPRLTLRMSEELRLVFRHDAGARVWIMDGAGPRRAFHEESMEPAVLRAGLLLGPLALGRFPLACAAAGAAIAALFLLRFRTRARRVRELEAMRQGTLDEDGWVHFDDGSPDARVDADAQLAPGPALARPIASHGDAGAYRHGPLPLAGMIQGEKRALLRAAAGSASGALAASIAASAMSISPLLAAALAGLVI</sequence>
<organism evidence="2 3">
    <name type="scientific">Sorangium cellulosum (strain So ce56)</name>
    <name type="common">Polyangium cellulosum (strain So ce56)</name>
    <dbReference type="NCBI Taxonomy" id="448385"/>
    <lineage>
        <taxon>Bacteria</taxon>
        <taxon>Pseudomonadati</taxon>
        <taxon>Myxococcota</taxon>
        <taxon>Polyangia</taxon>
        <taxon>Polyangiales</taxon>
        <taxon>Polyangiaceae</taxon>
        <taxon>Sorangium</taxon>
    </lineage>
</organism>
<feature type="transmembrane region" description="Helical" evidence="1">
    <location>
        <begin position="306"/>
        <end position="327"/>
    </location>
</feature>
<gene>
    <name evidence="2" type="ordered locus">sce5535</name>
</gene>
<dbReference type="STRING" id="448385.sce5535"/>
<evidence type="ECO:0000313" key="3">
    <source>
        <dbReference type="Proteomes" id="UP000002139"/>
    </source>
</evidence>